<feature type="binding site" evidence="7">
    <location>
        <position position="27"/>
    </location>
    <ligand>
        <name>UDP-N-acetyl-alpha-D-muramoyl-L-alanyl-D-glutamate</name>
        <dbReference type="ChEBI" id="CHEBI:83900"/>
    </ligand>
</feature>
<dbReference type="Pfam" id="PF08245">
    <property type="entry name" value="Mur_ligase_M"/>
    <property type="match status" value="1"/>
</dbReference>
<dbReference type="RefSeq" id="WP_146310533.1">
    <property type="nucleotide sequence ID" value="NZ_VOHE01000001.1"/>
</dbReference>
<organism evidence="12 13">
    <name type="scientific">Luteimonas wenzhouensis</name>
    <dbReference type="NCBI Taxonomy" id="2599615"/>
    <lineage>
        <taxon>Bacteria</taxon>
        <taxon>Pseudomonadati</taxon>
        <taxon>Pseudomonadota</taxon>
        <taxon>Gammaproteobacteria</taxon>
        <taxon>Lysobacterales</taxon>
        <taxon>Lysobacteraceae</taxon>
        <taxon>Luteimonas</taxon>
    </lineage>
</organism>
<evidence type="ECO:0000256" key="1">
    <source>
        <dbReference type="ARBA" id="ARBA00005898"/>
    </source>
</evidence>
<dbReference type="Gene3D" id="3.40.1190.10">
    <property type="entry name" value="Mur-like, catalytic domain"/>
    <property type="match status" value="1"/>
</dbReference>
<dbReference type="InterPro" id="IPR035911">
    <property type="entry name" value="MurE/MurF_N"/>
</dbReference>
<dbReference type="InterPro" id="IPR005761">
    <property type="entry name" value="UDP-N-AcMur-Glu-dNH2Pim_ligase"/>
</dbReference>
<feature type="binding site" evidence="7">
    <location>
        <position position="189"/>
    </location>
    <ligand>
        <name>UDP-N-acetyl-alpha-D-muramoyl-L-alanyl-D-glutamate</name>
        <dbReference type="ChEBI" id="CHEBI:83900"/>
    </ligand>
</feature>
<comment type="caution">
    <text evidence="7">Lacks conserved residue(s) required for the propagation of feature annotation.</text>
</comment>
<keyword evidence="7 12" id="KW-0436">Ligase</keyword>
<evidence type="ECO:0000256" key="3">
    <source>
        <dbReference type="ARBA" id="ARBA00022960"/>
    </source>
</evidence>
<dbReference type="GO" id="GO:0008360">
    <property type="term" value="P:regulation of cell shape"/>
    <property type="evidence" value="ECO:0007669"/>
    <property type="project" value="UniProtKB-KW"/>
</dbReference>
<dbReference type="AlphaFoldDB" id="A0A5C5U807"/>
<dbReference type="SUPFAM" id="SSF53623">
    <property type="entry name" value="MurD-like peptide ligases, catalytic domain"/>
    <property type="match status" value="1"/>
</dbReference>
<name>A0A5C5U807_9GAMM</name>
<dbReference type="EC" id="6.3.2.13" evidence="7"/>
<dbReference type="SUPFAM" id="SSF53244">
    <property type="entry name" value="MurD-like peptide ligases, peptide-binding domain"/>
    <property type="match status" value="1"/>
</dbReference>
<dbReference type="PANTHER" id="PTHR23135:SF4">
    <property type="entry name" value="UDP-N-ACETYLMURAMOYL-L-ALANYL-D-GLUTAMATE--2,6-DIAMINOPIMELATE LIGASE MURE HOMOLOG, CHLOROPLASTIC"/>
    <property type="match status" value="1"/>
</dbReference>
<dbReference type="GO" id="GO:0051301">
    <property type="term" value="P:cell division"/>
    <property type="evidence" value="ECO:0007669"/>
    <property type="project" value="UniProtKB-KW"/>
</dbReference>
<dbReference type="InterPro" id="IPR036565">
    <property type="entry name" value="Mur-like_cat_sf"/>
</dbReference>
<dbReference type="InterPro" id="IPR036615">
    <property type="entry name" value="Mur_ligase_C_dom_sf"/>
</dbReference>
<proteinExistence type="inferred from homology"/>
<evidence type="ECO:0000259" key="9">
    <source>
        <dbReference type="Pfam" id="PF01225"/>
    </source>
</evidence>
<keyword evidence="7" id="KW-0547">Nucleotide-binding</keyword>
<evidence type="ECO:0000256" key="2">
    <source>
        <dbReference type="ARBA" id="ARBA00022618"/>
    </source>
</evidence>
<evidence type="ECO:0000256" key="7">
    <source>
        <dbReference type="HAMAP-Rule" id="MF_00208"/>
    </source>
</evidence>
<feature type="binding site" evidence="7">
    <location>
        <position position="187"/>
    </location>
    <ligand>
        <name>UDP-N-acetyl-alpha-D-muramoyl-L-alanyl-D-glutamate</name>
        <dbReference type="ChEBI" id="CHEBI:83900"/>
    </ligand>
</feature>
<keyword evidence="7" id="KW-0460">Magnesium</keyword>
<feature type="domain" description="Mur ligase central" evidence="11">
    <location>
        <begin position="110"/>
        <end position="312"/>
    </location>
</feature>
<dbReference type="EMBL" id="VOHE01000001">
    <property type="protein sequence ID" value="TWT22068.1"/>
    <property type="molecule type" value="Genomic_DNA"/>
</dbReference>
<feature type="domain" description="Mur ligase N-terminal catalytic" evidence="9">
    <location>
        <begin position="23"/>
        <end position="97"/>
    </location>
</feature>
<comment type="cofactor">
    <cofactor evidence="7">
        <name>Mg(2+)</name>
        <dbReference type="ChEBI" id="CHEBI:18420"/>
    </cofactor>
</comment>
<evidence type="ECO:0000259" key="11">
    <source>
        <dbReference type="Pfam" id="PF08245"/>
    </source>
</evidence>
<feature type="binding site" evidence="7">
    <location>
        <begin position="112"/>
        <end position="118"/>
    </location>
    <ligand>
        <name>ATP</name>
        <dbReference type="ChEBI" id="CHEBI:30616"/>
    </ligand>
</feature>
<comment type="similarity">
    <text evidence="1 7">Belongs to the MurCDEF family. MurE subfamily.</text>
</comment>
<evidence type="ECO:0000256" key="5">
    <source>
        <dbReference type="ARBA" id="ARBA00023306"/>
    </source>
</evidence>
<dbReference type="OrthoDB" id="9800958at2"/>
<gene>
    <name evidence="7" type="primary">murE</name>
    <name evidence="12" type="ORF">FQY79_02835</name>
</gene>
<feature type="binding site" evidence="7">
    <location>
        <position position="463"/>
    </location>
    <ligand>
        <name>meso-2,6-diaminopimelate</name>
        <dbReference type="ChEBI" id="CHEBI:57791"/>
    </ligand>
</feature>
<dbReference type="NCBIfam" id="TIGR01085">
    <property type="entry name" value="murE"/>
    <property type="match status" value="1"/>
</dbReference>
<protein>
    <recommendedName>
        <fullName evidence="7">UDP-N-acetylmuramoyl-L-alanyl-D-glutamate--2,6-diaminopimelate ligase</fullName>
        <ecNumber evidence="7">6.3.2.13</ecNumber>
    </recommendedName>
    <alternativeName>
        <fullName evidence="7">Meso-A2pm-adding enzyme</fullName>
    </alternativeName>
    <alternativeName>
        <fullName evidence="7">Meso-diaminopimelate-adding enzyme</fullName>
    </alternativeName>
    <alternativeName>
        <fullName evidence="7">UDP-MurNAc-L-Ala-D-Glu:meso-diaminopimelate ligase</fullName>
    </alternativeName>
    <alternativeName>
        <fullName evidence="7">UDP-MurNAc-tripeptide synthetase</fullName>
    </alternativeName>
    <alternativeName>
        <fullName evidence="7">UDP-N-acetylmuramyl-tripeptide synthetase</fullName>
    </alternativeName>
</protein>
<feature type="domain" description="Mur ligase C-terminal" evidence="10">
    <location>
        <begin position="335"/>
        <end position="461"/>
    </location>
</feature>
<keyword evidence="4 7" id="KW-0573">Peptidoglycan synthesis</keyword>
<comment type="subcellular location">
    <subcellularLocation>
        <location evidence="7 8">Cytoplasm</location>
    </subcellularLocation>
</comment>
<dbReference type="GO" id="GO:0009252">
    <property type="term" value="P:peptidoglycan biosynthetic process"/>
    <property type="evidence" value="ECO:0007669"/>
    <property type="project" value="UniProtKB-UniRule"/>
</dbReference>
<dbReference type="GO" id="GO:0005737">
    <property type="term" value="C:cytoplasm"/>
    <property type="evidence" value="ECO:0007669"/>
    <property type="project" value="UniProtKB-SubCell"/>
</dbReference>
<feature type="short sequence motif" description="Meso-diaminopimelate recognition motif" evidence="7">
    <location>
        <begin position="408"/>
        <end position="411"/>
    </location>
</feature>
<dbReference type="GO" id="GO:0008765">
    <property type="term" value="F:UDP-N-acetylmuramoylalanyl-D-glutamate-2,6-diaminopimelate ligase activity"/>
    <property type="evidence" value="ECO:0007669"/>
    <property type="project" value="UniProtKB-UniRule"/>
</dbReference>
<dbReference type="Gene3D" id="3.90.190.20">
    <property type="entry name" value="Mur ligase, C-terminal domain"/>
    <property type="match status" value="1"/>
</dbReference>
<dbReference type="NCBIfam" id="NF001126">
    <property type="entry name" value="PRK00139.1-4"/>
    <property type="match status" value="1"/>
</dbReference>
<dbReference type="Pfam" id="PF02875">
    <property type="entry name" value="Mur_ligase_C"/>
    <property type="match status" value="1"/>
</dbReference>
<evidence type="ECO:0000313" key="13">
    <source>
        <dbReference type="Proteomes" id="UP000315949"/>
    </source>
</evidence>
<comment type="PTM">
    <text evidence="7">Carboxylation is probably crucial for Mg(2+) binding and, consequently, for the gamma-phosphate positioning of ATP.</text>
</comment>
<feature type="binding site" evidence="7">
    <location>
        <position position="29"/>
    </location>
    <ligand>
        <name>UDP-N-acetyl-alpha-D-muramoyl-L-alanyl-D-glutamate</name>
        <dbReference type="ChEBI" id="CHEBI:83900"/>
    </ligand>
</feature>
<feature type="binding site" evidence="7">
    <location>
        <begin position="154"/>
        <end position="155"/>
    </location>
    <ligand>
        <name>UDP-N-acetyl-alpha-D-muramoyl-L-alanyl-D-glutamate</name>
        <dbReference type="ChEBI" id="CHEBI:83900"/>
    </ligand>
</feature>
<evidence type="ECO:0000256" key="6">
    <source>
        <dbReference type="ARBA" id="ARBA00023316"/>
    </source>
</evidence>
<dbReference type="GO" id="GO:0000287">
    <property type="term" value="F:magnesium ion binding"/>
    <property type="evidence" value="ECO:0007669"/>
    <property type="project" value="UniProtKB-UniRule"/>
</dbReference>
<comment type="pathway">
    <text evidence="7 8">Cell wall biogenesis; peptidoglycan biosynthesis.</text>
</comment>
<evidence type="ECO:0000259" key="10">
    <source>
        <dbReference type="Pfam" id="PF02875"/>
    </source>
</evidence>
<feature type="modified residue" description="N6-carboxylysine" evidence="7">
    <location>
        <position position="221"/>
    </location>
</feature>
<evidence type="ECO:0000313" key="12">
    <source>
        <dbReference type="EMBL" id="TWT22068.1"/>
    </source>
</evidence>
<evidence type="ECO:0000256" key="8">
    <source>
        <dbReference type="RuleBase" id="RU004135"/>
    </source>
</evidence>
<keyword evidence="5 7" id="KW-0131">Cell cycle</keyword>
<keyword evidence="7" id="KW-0067">ATP-binding</keyword>
<keyword evidence="13" id="KW-1185">Reference proteome</keyword>
<dbReference type="PANTHER" id="PTHR23135">
    <property type="entry name" value="MUR LIGASE FAMILY MEMBER"/>
    <property type="match status" value="1"/>
</dbReference>
<dbReference type="Pfam" id="PF01225">
    <property type="entry name" value="Mur_ligase"/>
    <property type="match status" value="1"/>
</dbReference>
<dbReference type="GO" id="GO:0071555">
    <property type="term" value="P:cell wall organization"/>
    <property type="evidence" value="ECO:0007669"/>
    <property type="project" value="UniProtKB-KW"/>
</dbReference>
<dbReference type="Proteomes" id="UP000315949">
    <property type="component" value="Unassembled WGS sequence"/>
</dbReference>
<comment type="function">
    <text evidence="7">Catalyzes the addition of meso-diaminopimelic acid to the nucleotide precursor UDP-N-acetylmuramoyl-L-alanyl-D-glutamate (UMAG) in the biosynthesis of bacterial cell-wall peptidoglycan.</text>
</comment>
<sequence>MSRTVPLAQLLPDVPGIPDVAVAGLALDSRELRPGDAFVAVAGFGRHGLHFAADAARAGARAILFEPPVPGDVPPPPPGAIAVPGLRARLGELADAFHERPSARMTTIGVTGTSGKTSTVQLLAQALELNGVRAGTIGTLGAGPYGRPRPTGFTTPLVLTTHALLAGLRDEGMDAVAMEVSSHALDQGRVDGVHFAVAVFTNLSRDHLDYHPDMAHYGATKARLFAMPGLRAAVVNLDDPFGRGLLPTLPATLEVLGTSARGAADAAVRATDVVLDGNGLSFLLHMAGRSWPVASPLLGRFNIDNLLVVAAVMRSLGHDPDSIAATLGRLQPIPGRMNRIGGGDRPLVVVDYSHKPDPLEQALQSLRDHLRGRLVCVFGCGGERDAGKRPVMAAIAERLADEVVVTDDNPRHEDGDAIVAGIMAGFAHPERVRIERDRRAAITGAITRARAGDIVLVAGKGHEDYQEVAGVKHPFDDVRVARQALHALAAGEVAR</sequence>
<evidence type="ECO:0000256" key="4">
    <source>
        <dbReference type="ARBA" id="ARBA00022984"/>
    </source>
</evidence>
<dbReference type="InterPro" id="IPR013221">
    <property type="entry name" value="Mur_ligase_cen"/>
</dbReference>
<keyword evidence="7" id="KW-0963">Cytoplasm</keyword>
<reference evidence="12 13" key="1">
    <citation type="submission" date="2019-07" db="EMBL/GenBank/DDBJ databases">
        <title>Luteimonas sp. YD-1 nov., isolated from acidic soil.</title>
        <authorList>
            <person name="Zhou J."/>
        </authorList>
    </citation>
    <scope>NUCLEOTIDE SEQUENCE [LARGE SCALE GENOMIC DNA]</scope>
    <source>
        <strain evidence="12 13">YD-1</strain>
    </source>
</reference>
<dbReference type="InterPro" id="IPR004101">
    <property type="entry name" value="Mur_ligase_C"/>
</dbReference>
<dbReference type="UniPathway" id="UPA00219"/>
<accession>A0A5C5U807</accession>
<comment type="catalytic activity">
    <reaction evidence="7">
        <text>UDP-N-acetyl-alpha-D-muramoyl-L-alanyl-D-glutamate + meso-2,6-diaminopimelate + ATP = UDP-N-acetyl-alpha-D-muramoyl-L-alanyl-gamma-D-glutamyl-meso-2,6-diaminopimelate + ADP + phosphate + H(+)</text>
        <dbReference type="Rhea" id="RHEA:23676"/>
        <dbReference type="ChEBI" id="CHEBI:15378"/>
        <dbReference type="ChEBI" id="CHEBI:30616"/>
        <dbReference type="ChEBI" id="CHEBI:43474"/>
        <dbReference type="ChEBI" id="CHEBI:57791"/>
        <dbReference type="ChEBI" id="CHEBI:83900"/>
        <dbReference type="ChEBI" id="CHEBI:83905"/>
        <dbReference type="ChEBI" id="CHEBI:456216"/>
        <dbReference type="EC" id="6.3.2.13"/>
    </reaction>
</comment>
<feature type="binding site" evidence="7">
    <location>
        <position position="181"/>
    </location>
    <ligand>
        <name>UDP-N-acetyl-alpha-D-muramoyl-L-alanyl-D-glutamate</name>
        <dbReference type="ChEBI" id="CHEBI:83900"/>
    </ligand>
</feature>
<comment type="caution">
    <text evidence="12">The sequence shown here is derived from an EMBL/GenBank/DDBJ whole genome shotgun (WGS) entry which is preliminary data.</text>
</comment>
<dbReference type="GO" id="GO:0005524">
    <property type="term" value="F:ATP binding"/>
    <property type="evidence" value="ECO:0007669"/>
    <property type="project" value="UniProtKB-UniRule"/>
</dbReference>
<keyword evidence="3 7" id="KW-0133">Cell shape</keyword>
<dbReference type="SUPFAM" id="SSF63418">
    <property type="entry name" value="MurE/MurF N-terminal domain"/>
    <property type="match status" value="1"/>
</dbReference>
<feature type="binding site" evidence="7">
    <location>
        <position position="459"/>
    </location>
    <ligand>
        <name>meso-2,6-diaminopimelate</name>
        <dbReference type="ChEBI" id="CHEBI:57791"/>
    </ligand>
</feature>
<dbReference type="HAMAP" id="MF_00208">
    <property type="entry name" value="MurE"/>
    <property type="match status" value="1"/>
</dbReference>
<feature type="binding site" evidence="7">
    <location>
        <begin position="408"/>
        <end position="411"/>
    </location>
    <ligand>
        <name>meso-2,6-diaminopimelate</name>
        <dbReference type="ChEBI" id="CHEBI:57791"/>
    </ligand>
</feature>
<dbReference type="InterPro" id="IPR000713">
    <property type="entry name" value="Mur_ligase_N"/>
</dbReference>
<keyword evidence="2 7" id="KW-0132">Cell division</keyword>
<keyword evidence="6 7" id="KW-0961">Cell wall biogenesis/degradation</keyword>
<dbReference type="NCBIfam" id="NF001124">
    <property type="entry name" value="PRK00139.1-2"/>
    <property type="match status" value="1"/>
</dbReference>
<feature type="binding site" evidence="7">
    <location>
        <position position="384"/>
    </location>
    <ligand>
        <name>meso-2,6-diaminopimelate</name>
        <dbReference type="ChEBI" id="CHEBI:57791"/>
    </ligand>
</feature>
<dbReference type="Gene3D" id="3.40.1390.10">
    <property type="entry name" value="MurE/MurF, N-terminal domain"/>
    <property type="match status" value="1"/>
</dbReference>